<accession>A0A0R1E1L3</accession>
<organism evidence="2 3">
    <name type="scientific">Drosophila yakuba</name>
    <name type="common">Fruit fly</name>
    <dbReference type="NCBI Taxonomy" id="7245"/>
    <lineage>
        <taxon>Eukaryota</taxon>
        <taxon>Metazoa</taxon>
        <taxon>Ecdysozoa</taxon>
        <taxon>Arthropoda</taxon>
        <taxon>Hexapoda</taxon>
        <taxon>Insecta</taxon>
        <taxon>Pterygota</taxon>
        <taxon>Neoptera</taxon>
        <taxon>Endopterygota</taxon>
        <taxon>Diptera</taxon>
        <taxon>Brachycera</taxon>
        <taxon>Muscomorpha</taxon>
        <taxon>Ephydroidea</taxon>
        <taxon>Drosophilidae</taxon>
        <taxon>Drosophila</taxon>
        <taxon>Sophophora</taxon>
    </lineage>
</organism>
<dbReference type="AlphaFoldDB" id="A0A0R1E1L3"/>
<gene>
    <name evidence="2" type="primary">Dyak\GE29254</name>
    <name evidence="2" type="synonym">GE29254</name>
    <name evidence="2" type="ORF">Dyak_GE29254</name>
</gene>
<evidence type="ECO:0000313" key="3">
    <source>
        <dbReference type="Proteomes" id="UP000002282"/>
    </source>
</evidence>
<proteinExistence type="predicted"/>
<feature type="signal peptide" evidence="1">
    <location>
        <begin position="1"/>
        <end position="18"/>
    </location>
</feature>
<reference evidence="2 3" key="2">
    <citation type="journal article" date="2007" name="PLoS Biol.">
        <title>Principles of genome evolution in the Drosophila melanogaster species group.</title>
        <authorList>
            <person name="Ranz J.M."/>
            <person name="Maurin D."/>
            <person name="Chan Y.S."/>
            <person name="von Grotthuss M."/>
            <person name="Hillier L.W."/>
            <person name="Roote J."/>
            <person name="Ashburner M."/>
            <person name="Bergman C.M."/>
        </authorList>
    </citation>
    <scope>NUCLEOTIDE SEQUENCE [LARGE SCALE GENOMIC DNA]</scope>
    <source>
        <strain evidence="3">Tai18E2 / Tucson 14021-0261.01</strain>
    </source>
</reference>
<dbReference type="EMBL" id="CM000160">
    <property type="protein sequence ID" value="KRK03165.1"/>
    <property type="molecule type" value="Genomic_DNA"/>
</dbReference>
<dbReference type="Proteomes" id="UP000002282">
    <property type="component" value="Chromosome 3R"/>
</dbReference>
<protein>
    <submittedName>
        <fullName evidence="2">Uncharacterized protein</fullName>
    </submittedName>
</protein>
<evidence type="ECO:0000313" key="2">
    <source>
        <dbReference type="EMBL" id="KRK03165.1"/>
    </source>
</evidence>
<keyword evidence="3" id="KW-1185">Reference proteome</keyword>
<reference evidence="2 3" key="1">
    <citation type="journal article" date="2007" name="Nature">
        <title>Evolution of genes and genomes on the Drosophila phylogeny.</title>
        <authorList>
            <consortium name="Drosophila 12 Genomes Consortium"/>
            <person name="Clark A.G."/>
            <person name="Eisen M.B."/>
            <person name="Smith D.R."/>
            <person name="Bergman C.M."/>
            <person name="Oliver B."/>
            <person name="Markow T.A."/>
            <person name="Kaufman T.C."/>
            <person name="Kellis M."/>
            <person name="Gelbart W."/>
            <person name="Iyer V.N."/>
            <person name="Pollard D.A."/>
            <person name="Sackton T.B."/>
            <person name="Larracuente A.M."/>
            <person name="Singh N.D."/>
            <person name="Abad J.P."/>
            <person name="Abt D.N."/>
            <person name="Adryan B."/>
            <person name="Aguade M."/>
            <person name="Akashi H."/>
            <person name="Anderson W.W."/>
            <person name="Aquadro C.F."/>
            <person name="Ardell D.H."/>
            <person name="Arguello R."/>
            <person name="Artieri C.G."/>
            <person name="Barbash D.A."/>
            <person name="Barker D."/>
            <person name="Barsanti P."/>
            <person name="Batterham P."/>
            <person name="Batzoglou S."/>
            <person name="Begun D."/>
            <person name="Bhutkar A."/>
            <person name="Blanco E."/>
            <person name="Bosak S.A."/>
            <person name="Bradley R.K."/>
            <person name="Brand A.D."/>
            <person name="Brent M.R."/>
            <person name="Brooks A.N."/>
            <person name="Brown R.H."/>
            <person name="Butlin R.K."/>
            <person name="Caggese C."/>
            <person name="Calvi B.R."/>
            <person name="Bernardo de Carvalho A."/>
            <person name="Caspi A."/>
            <person name="Castrezana S."/>
            <person name="Celniker S.E."/>
            <person name="Chang J.L."/>
            <person name="Chapple C."/>
            <person name="Chatterji S."/>
            <person name="Chinwalla A."/>
            <person name="Civetta A."/>
            <person name="Clifton S.W."/>
            <person name="Comeron J.M."/>
            <person name="Costello J.C."/>
            <person name="Coyne J.A."/>
            <person name="Daub J."/>
            <person name="David R.G."/>
            <person name="Delcher A.L."/>
            <person name="Delehaunty K."/>
            <person name="Do C.B."/>
            <person name="Ebling H."/>
            <person name="Edwards K."/>
            <person name="Eickbush T."/>
            <person name="Evans J.D."/>
            <person name="Filipski A."/>
            <person name="Findeiss S."/>
            <person name="Freyhult E."/>
            <person name="Fulton L."/>
            <person name="Fulton R."/>
            <person name="Garcia A.C."/>
            <person name="Gardiner A."/>
            <person name="Garfield D.A."/>
            <person name="Garvin B.E."/>
            <person name="Gibson G."/>
            <person name="Gilbert D."/>
            <person name="Gnerre S."/>
            <person name="Godfrey J."/>
            <person name="Good R."/>
            <person name="Gotea V."/>
            <person name="Gravely B."/>
            <person name="Greenberg A.J."/>
            <person name="Griffiths-Jones S."/>
            <person name="Gross S."/>
            <person name="Guigo R."/>
            <person name="Gustafson E.A."/>
            <person name="Haerty W."/>
            <person name="Hahn M.W."/>
            <person name="Halligan D.L."/>
            <person name="Halpern A.L."/>
            <person name="Halter G.M."/>
            <person name="Han M.V."/>
            <person name="Heger A."/>
            <person name="Hillier L."/>
            <person name="Hinrichs A.S."/>
            <person name="Holmes I."/>
            <person name="Hoskins R.A."/>
            <person name="Hubisz M.J."/>
            <person name="Hultmark D."/>
            <person name="Huntley M.A."/>
            <person name="Jaffe D.B."/>
            <person name="Jagadeeshan S."/>
            <person name="Jeck W.R."/>
            <person name="Johnson J."/>
            <person name="Jones C.D."/>
            <person name="Jordan W.C."/>
            <person name="Karpen G.H."/>
            <person name="Kataoka E."/>
            <person name="Keightley P.D."/>
            <person name="Kheradpour P."/>
            <person name="Kirkness E.F."/>
            <person name="Koerich L.B."/>
            <person name="Kristiansen K."/>
            <person name="Kudrna D."/>
            <person name="Kulathinal R.J."/>
            <person name="Kumar S."/>
            <person name="Kwok R."/>
            <person name="Lander E."/>
            <person name="Langley C.H."/>
            <person name="Lapoint R."/>
            <person name="Lazzaro B.P."/>
            <person name="Lee S.J."/>
            <person name="Levesque L."/>
            <person name="Li R."/>
            <person name="Lin C.F."/>
            <person name="Lin M.F."/>
            <person name="Lindblad-Toh K."/>
            <person name="Llopart A."/>
            <person name="Long M."/>
            <person name="Low L."/>
            <person name="Lozovsky E."/>
            <person name="Lu J."/>
            <person name="Luo M."/>
            <person name="Machado C.A."/>
            <person name="Makalowski W."/>
            <person name="Marzo M."/>
            <person name="Matsuda M."/>
            <person name="Matzkin L."/>
            <person name="McAllister B."/>
            <person name="McBride C.S."/>
            <person name="McKernan B."/>
            <person name="McKernan K."/>
            <person name="Mendez-Lago M."/>
            <person name="Minx P."/>
            <person name="Mollenhauer M.U."/>
            <person name="Montooth K."/>
            <person name="Mount S.M."/>
            <person name="Mu X."/>
            <person name="Myers E."/>
            <person name="Negre B."/>
            <person name="Newfeld S."/>
            <person name="Nielsen R."/>
            <person name="Noor M.A."/>
            <person name="O'Grady P."/>
            <person name="Pachter L."/>
            <person name="Papaceit M."/>
            <person name="Parisi M.J."/>
            <person name="Parisi M."/>
            <person name="Parts L."/>
            <person name="Pedersen J.S."/>
            <person name="Pesole G."/>
            <person name="Phillippy A.M."/>
            <person name="Ponting C.P."/>
            <person name="Pop M."/>
            <person name="Porcelli D."/>
            <person name="Powell J.R."/>
            <person name="Prohaska S."/>
            <person name="Pruitt K."/>
            <person name="Puig M."/>
            <person name="Quesneville H."/>
            <person name="Ram K.R."/>
            <person name="Rand D."/>
            <person name="Rasmussen M.D."/>
            <person name="Reed L.K."/>
            <person name="Reenan R."/>
            <person name="Reily A."/>
            <person name="Remington K.A."/>
            <person name="Rieger T.T."/>
            <person name="Ritchie M.G."/>
            <person name="Robin C."/>
            <person name="Rogers Y.H."/>
            <person name="Rohde C."/>
            <person name="Rozas J."/>
            <person name="Rubenfield M.J."/>
            <person name="Ruiz A."/>
            <person name="Russo S."/>
            <person name="Salzberg S.L."/>
            <person name="Sanchez-Gracia A."/>
            <person name="Saranga D.J."/>
            <person name="Sato H."/>
            <person name="Schaeffer S.W."/>
            <person name="Schatz M.C."/>
            <person name="Schlenke T."/>
            <person name="Schwartz R."/>
            <person name="Segarra C."/>
            <person name="Singh R.S."/>
            <person name="Sirot L."/>
            <person name="Sirota M."/>
            <person name="Sisneros N.B."/>
            <person name="Smith C.D."/>
            <person name="Smith T.F."/>
            <person name="Spieth J."/>
            <person name="Stage D.E."/>
            <person name="Stark A."/>
            <person name="Stephan W."/>
            <person name="Strausberg R.L."/>
            <person name="Strempel S."/>
            <person name="Sturgill D."/>
            <person name="Sutton G."/>
            <person name="Sutton G.G."/>
            <person name="Tao W."/>
            <person name="Teichmann S."/>
            <person name="Tobari Y.N."/>
            <person name="Tomimura Y."/>
            <person name="Tsolas J.M."/>
            <person name="Valente V.L."/>
            <person name="Venter E."/>
            <person name="Venter J.C."/>
            <person name="Vicario S."/>
            <person name="Vieira F.G."/>
            <person name="Vilella A.J."/>
            <person name="Villasante A."/>
            <person name="Walenz B."/>
            <person name="Wang J."/>
            <person name="Wasserman M."/>
            <person name="Watts T."/>
            <person name="Wilson D."/>
            <person name="Wilson R.K."/>
            <person name="Wing R.A."/>
            <person name="Wolfner M.F."/>
            <person name="Wong A."/>
            <person name="Wong G.K."/>
            <person name="Wu C.I."/>
            <person name="Wu G."/>
            <person name="Yamamoto D."/>
            <person name="Yang H.P."/>
            <person name="Yang S.P."/>
            <person name="Yorke J.A."/>
            <person name="Yoshida K."/>
            <person name="Zdobnov E."/>
            <person name="Zhang P."/>
            <person name="Zhang Y."/>
            <person name="Zimin A.V."/>
            <person name="Baldwin J."/>
            <person name="Abdouelleil A."/>
            <person name="Abdulkadir J."/>
            <person name="Abebe A."/>
            <person name="Abera B."/>
            <person name="Abreu J."/>
            <person name="Acer S.C."/>
            <person name="Aftuck L."/>
            <person name="Alexander A."/>
            <person name="An P."/>
            <person name="Anderson E."/>
            <person name="Anderson S."/>
            <person name="Arachi H."/>
            <person name="Azer M."/>
            <person name="Bachantsang P."/>
            <person name="Barry A."/>
            <person name="Bayul T."/>
            <person name="Berlin A."/>
            <person name="Bessette D."/>
            <person name="Bloom T."/>
            <person name="Blye J."/>
            <person name="Boguslavskiy L."/>
            <person name="Bonnet C."/>
            <person name="Boukhgalter B."/>
            <person name="Bourzgui I."/>
            <person name="Brown A."/>
            <person name="Cahill P."/>
            <person name="Channer S."/>
            <person name="Cheshatsang Y."/>
            <person name="Chuda L."/>
            <person name="Citroen M."/>
            <person name="Collymore A."/>
            <person name="Cooke P."/>
            <person name="Costello M."/>
            <person name="D'Aco K."/>
            <person name="Daza R."/>
            <person name="De Haan G."/>
            <person name="DeGray S."/>
            <person name="DeMaso C."/>
            <person name="Dhargay N."/>
            <person name="Dooley K."/>
            <person name="Dooley E."/>
            <person name="Doricent M."/>
            <person name="Dorje P."/>
            <person name="Dorjee K."/>
            <person name="Dupes A."/>
            <person name="Elong R."/>
            <person name="Falk J."/>
            <person name="Farina A."/>
            <person name="Faro S."/>
            <person name="Ferguson D."/>
            <person name="Fisher S."/>
            <person name="Foley C.D."/>
            <person name="Franke A."/>
            <person name="Friedrich D."/>
            <person name="Gadbois L."/>
            <person name="Gearin G."/>
            <person name="Gearin C.R."/>
            <person name="Giannoukos G."/>
            <person name="Goode T."/>
            <person name="Graham J."/>
            <person name="Grandbois E."/>
            <person name="Grewal S."/>
            <person name="Gyaltsen K."/>
            <person name="Hafez N."/>
            <person name="Hagos B."/>
            <person name="Hall J."/>
            <person name="Henson C."/>
            <person name="Hollinger A."/>
            <person name="Honan T."/>
            <person name="Huard M.D."/>
            <person name="Hughes L."/>
            <person name="Hurhula B."/>
            <person name="Husby M.E."/>
            <person name="Kamat A."/>
            <person name="Kanga B."/>
            <person name="Kashin S."/>
            <person name="Khazanovich D."/>
            <person name="Kisner P."/>
            <person name="Lance K."/>
            <person name="Lara M."/>
            <person name="Lee W."/>
            <person name="Lennon N."/>
            <person name="Letendre F."/>
            <person name="LeVine R."/>
            <person name="Lipovsky A."/>
            <person name="Liu X."/>
            <person name="Liu J."/>
            <person name="Liu S."/>
            <person name="Lokyitsang T."/>
            <person name="Lokyitsang Y."/>
            <person name="Lubonja R."/>
            <person name="Lui A."/>
            <person name="MacDonald P."/>
            <person name="Magnisalis V."/>
            <person name="Maru K."/>
            <person name="Matthews C."/>
            <person name="McCusker W."/>
            <person name="McDonough S."/>
            <person name="Mehta T."/>
            <person name="Meldrim J."/>
            <person name="Meneus L."/>
            <person name="Mihai O."/>
            <person name="Mihalev A."/>
            <person name="Mihova T."/>
            <person name="Mittelman R."/>
            <person name="Mlenga V."/>
            <person name="Montmayeur A."/>
            <person name="Mulrain L."/>
            <person name="Navidi A."/>
            <person name="Naylor J."/>
            <person name="Negash T."/>
            <person name="Nguyen T."/>
            <person name="Nguyen N."/>
            <person name="Nicol R."/>
            <person name="Norbu C."/>
            <person name="Norbu N."/>
            <person name="Novod N."/>
            <person name="O'Neill B."/>
            <person name="Osman S."/>
            <person name="Markiewicz E."/>
            <person name="Oyono O.L."/>
            <person name="Patti C."/>
            <person name="Phunkhang P."/>
            <person name="Pierre F."/>
            <person name="Priest M."/>
            <person name="Raghuraman S."/>
            <person name="Rege F."/>
            <person name="Reyes R."/>
            <person name="Rise C."/>
            <person name="Rogov P."/>
            <person name="Ross K."/>
            <person name="Ryan E."/>
            <person name="Settipalli S."/>
            <person name="Shea T."/>
            <person name="Sherpa N."/>
            <person name="Shi L."/>
            <person name="Shih D."/>
            <person name="Sparrow T."/>
            <person name="Spaulding J."/>
            <person name="Stalker J."/>
            <person name="Stange-Thomann N."/>
            <person name="Stavropoulos S."/>
            <person name="Stone C."/>
            <person name="Strader C."/>
            <person name="Tesfaye S."/>
            <person name="Thomson T."/>
            <person name="Thoulutsang Y."/>
            <person name="Thoulutsang D."/>
            <person name="Topham K."/>
            <person name="Topping I."/>
            <person name="Tsamla T."/>
            <person name="Vassiliev H."/>
            <person name="Vo A."/>
            <person name="Wangchuk T."/>
            <person name="Wangdi T."/>
            <person name="Weiand M."/>
            <person name="Wilkinson J."/>
            <person name="Wilson A."/>
            <person name="Yadav S."/>
            <person name="Young G."/>
            <person name="Yu Q."/>
            <person name="Zembek L."/>
            <person name="Zhong D."/>
            <person name="Zimmer A."/>
            <person name="Zwirko Z."/>
            <person name="Jaffe D.B."/>
            <person name="Alvarez P."/>
            <person name="Brockman W."/>
            <person name="Butler J."/>
            <person name="Chin C."/>
            <person name="Gnerre S."/>
            <person name="Grabherr M."/>
            <person name="Kleber M."/>
            <person name="Mauceli E."/>
            <person name="MacCallum I."/>
        </authorList>
    </citation>
    <scope>NUCLEOTIDE SEQUENCE [LARGE SCALE GENOMIC DNA]</scope>
    <source>
        <strain evidence="3">Tai18E2 / Tucson 14021-0261.01</strain>
    </source>
</reference>
<sequence>MWIARLGFLLCALGYVTAICQPNWQSCKSHEDCCSTMCLTHLGQCSPKRGDQW</sequence>
<evidence type="ECO:0000256" key="1">
    <source>
        <dbReference type="SAM" id="SignalP"/>
    </source>
</evidence>
<keyword evidence="1" id="KW-0732">Signal</keyword>
<feature type="chain" id="PRO_5006403111" evidence="1">
    <location>
        <begin position="19"/>
        <end position="53"/>
    </location>
</feature>
<dbReference type="KEGG" id="dya:Dyak_GE29254"/>
<name>A0A0R1E1L3_DROYA</name>